<comment type="caution">
    <text evidence="2">The sequence shown here is derived from an EMBL/GenBank/DDBJ whole genome shotgun (WGS) entry which is preliminary data.</text>
</comment>
<evidence type="ECO:0000313" key="3">
    <source>
        <dbReference type="Proteomes" id="UP000314294"/>
    </source>
</evidence>
<evidence type="ECO:0000256" key="1">
    <source>
        <dbReference type="SAM" id="MobiDB-lite"/>
    </source>
</evidence>
<proteinExistence type="predicted"/>
<sequence>MQLRRNKDSSSGRHRLDSAMETESSNRKSSITCGSCTLIVTSDLI</sequence>
<evidence type="ECO:0000313" key="2">
    <source>
        <dbReference type="EMBL" id="TNN28550.1"/>
    </source>
</evidence>
<reference evidence="2 3" key="1">
    <citation type="submission" date="2019-03" db="EMBL/GenBank/DDBJ databases">
        <title>First draft genome of Liparis tanakae, snailfish: a comprehensive survey of snailfish specific genes.</title>
        <authorList>
            <person name="Kim W."/>
            <person name="Song I."/>
            <person name="Jeong J.-H."/>
            <person name="Kim D."/>
            <person name="Kim S."/>
            <person name="Ryu S."/>
            <person name="Song J.Y."/>
            <person name="Lee S.K."/>
        </authorList>
    </citation>
    <scope>NUCLEOTIDE SEQUENCE [LARGE SCALE GENOMIC DNA]</scope>
    <source>
        <tissue evidence="2">Muscle</tissue>
    </source>
</reference>
<gene>
    <name evidence="2" type="ORF">EYF80_061302</name>
</gene>
<feature type="compositionally biased region" description="Basic and acidic residues" evidence="1">
    <location>
        <begin position="1"/>
        <end position="18"/>
    </location>
</feature>
<accession>A0A4Z2EJ02</accession>
<feature type="compositionally biased region" description="Polar residues" evidence="1">
    <location>
        <begin position="21"/>
        <end position="31"/>
    </location>
</feature>
<dbReference type="EMBL" id="SRLO01006768">
    <property type="protein sequence ID" value="TNN28550.1"/>
    <property type="molecule type" value="Genomic_DNA"/>
</dbReference>
<dbReference type="Proteomes" id="UP000314294">
    <property type="component" value="Unassembled WGS sequence"/>
</dbReference>
<dbReference type="AlphaFoldDB" id="A0A4Z2EJ02"/>
<keyword evidence="3" id="KW-1185">Reference proteome</keyword>
<feature type="region of interest" description="Disordered" evidence="1">
    <location>
        <begin position="1"/>
        <end position="31"/>
    </location>
</feature>
<organism evidence="2 3">
    <name type="scientific">Liparis tanakae</name>
    <name type="common">Tanaka's snailfish</name>
    <dbReference type="NCBI Taxonomy" id="230148"/>
    <lineage>
        <taxon>Eukaryota</taxon>
        <taxon>Metazoa</taxon>
        <taxon>Chordata</taxon>
        <taxon>Craniata</taxon>
        <taxon>Vertebrata</taxon>
        <taxon>Euteleostomi</taxon>
        <taxon>Actinopterygii</taxon>
        <taxon>Neopterygii</taxon>
        <taxon>Teleostei</taxon>
        <taxon>Neoteleostei</taxon>
        <taxon>Acanthomorphata</taxon>
        <taxon>Eupercaria</taxon>
        <taxon>Perciformes</taxon>
        <taxon>Cottioidei</taxon>
        <taxon>Cottales</taxon>
        <taxon>Liparidae</taxon>
        <taxon>Liparis</taxon>
    </lineage>
</organism>
<name>A0A4Z2EJ02_9TELE</name>
<protein>
    <submittedName>
        <fullName evidence="2">Uncharacterized protein</fullName>
    </submittedName>
</protein>